<evidence type="ECO:0000256" key="1">
    <source>
        <dbReference type="ARBA" id="ARBA00022553"/>
    </source>
</evidence>
<dbReference type="Gene3D" id="3.40.50.2300">
    <property type="match status" value="1"/>
</dbReference>
<dbReference type="EMBL" id="FPBV01000004">
    <property type="protein sequence ID" value="SFU59447.1"/>
    <property type="molecule type" value="Genomic_DNA"/>
</dbReference>
<name>A0A1I7HFD9_9BACL</name>
<dbReference type="Pfam" id="PF00072">
    <property type="entry name" value="Response_reg"/>
    <property type="match status" value="1"/>
</dbReference>
<reference evidence="5" key="1">
    <citation type="submission" date="2016-10" db="EMBL/GenBank/DDBJ databases">
        <authorList>
            <person name="Varghese N."/>
        </authorList>
    </citation>
    <scope>NUCLEOTIDE SEQUENCE [LARGE SCALE GENOMIC DNA]</scope>
    <source>
        <strain evidence="5">DSM 17980</strain>
    </source>
</reference>
<feature type="domain" description="Response regulatory" evidence="3">
    <location>
        <begin position="4"/>
        <end position="120"/>
    </location>
</feature>
<proteinExistence type="predicted"/>
<evidence type="ECO:0000259" key="3">
    <source>
        <dbReference type="PROSITE" id="PS50110"/>
    </source>
</evidence>
<evidence type="ECO:0000313" key="4">
    <source>
        <dbReference type="EMBL" id="SFU59447.1"/>
    </source>
</evidence>
<dbReference type="OrthoDB" id="9797769at2"/>
<dbReference type="SUPFAM" id="SSF52172">
    <property type="entry name" value="CheY-like"/>
    <property type="match status" value="1"/>
</dbReference>
<dbReference type="GO" id="GO:0000160">
    <property type="term" value="P:phosphorelay signal transduction system"/>
    <property type="evidence" value="ECO:0007669"/>
    <property type="project" value="InterPro"/>
</dbReference>
<dbReference type="AlphaFoldDB" id="A0A1I7HFD9"/>
<dbReference type="PROSITE" id="PS50110">
    <property type="entry name" value="RESPONSE_REGULATORY"/>
    <property type="match status" value="1"/>
</dbReference>
<dbReference type="RefSeq" id="WP_074950377.1">
    <property type="nucleotide sequence ID" value="NZ_FPBV01000004.1"/>
</dbReference>
<dbReference type="InterPro" id="IPR001789">
    <property type="entry name" value="Sig_transdc_resp-reg_receiver"/>
</dbReference>
<keyword evidence="5" id="KW-1185">Reference proteome</keyword>
<protein>
    <submittedName>
        <fullName evidence="4">Response regulator receiver domain-containing protein</fullName>
    </submittedName>
</protein>
<feature type="modified residue" description="4-aspartylphosphate" evidence="2">
    <location>
        <position position="55"/>
    </location>
</feature>
<dbReference type="PANTHER" id="PTHR44591:SF3">
    <property type="entry name" value="RESPONSE REGULATORY DOMAIN-CONTAINING PROTEIN"/>
    <property type="match status" value="1"/>
</dbReference>
<evidence type="ECO:0000256" key="2">
    <source>
        <dbReference type="PROSITE-ProRule" id="PRU00169"/>
    </source>
</evidence>
<dbReference type="Proteomes" id="UP000183508">
    <property type="component" value="Unassembled WGS sequence"/>
</dbReference>
<dbReference type="STRING" id="392015.SAMN05421543_104167"/>
<dbReference type="PANTHER" id="PTHR44591">
    <property type="entry name" value="STRESS RESPONSE REGULATOR PROTEIN 1"/>
    <property type="match status" value="1"/>
</dbReference>
<gene>
    <name evidence="4" type="ORF">SAMN05421543_104167</name>
</gene>
<keyword evidence="1 2" id="KW-0597">Phosphoprotein</keyword>
<dbReference type="InterPro" id="IPR011006">
    <property type="entry name" value="CheY-like_superfamily"/>
</dbReference>
<dbReference type="InterPro" id="IPR050595">
    <property type="entry name" value="Bact_response_regulator"/>
</dbReference>
<evidence type="ECO:0000313" key="5">
    <source>
        <dbReference type="Proteomes" id="UP000183508"/>
    </source>
</evidence>
<organism evidence="4 5">
    <name type="scientific">Alicyclobacillus macrosporangiidus</name>
    <dbReference type="NCBI Taxonomy" id="392015"/>
    <lineage>
        <taxon>Bacteria</taxon>
        <taxon>Bacillati</taxon>
        <taxon>Bacillota</taxon>
        <taxon>Bacilli</taxon>
        <taxon>Bacillales</taxon>
        <taxon>Alicyclobacillaceae</taxon>
        <taxon>Alicyclobacillus</taxon>
    </lineage>
</organism>
<dbReference type="SMART" id="SM00448">
    <property type="entry name" value="REC"/>
    <property type="match status" value="1"/>
</dbReference>
<accession>A0A1I7HFD9</accession>
<sequence length="153" mass="17666">MKIRTLLVDDSPETLETLSLMYASHPQFEVVGAVHTVSEAVGFLKEKAVELVSIDIQLRFGSGFQLCAHVHEYYPEVFITMCSVEGRDLYQTLAYQNGAHHFLTKPITRRDIDDLVMRYTDFRHRVHESETHRSHDEVWIGQILADLLHQRDG</sequence>